<dbReference type="Proteomes" id="UP000239340">
    <property type="component" value="Plasmid pSfreNXT3b"/>
</dbReference>
<name>A0A2L0HB52_RHIFR</name>
<proteinExistence type="predicted"/>
<dbReference type="AlphaFoldDB" id="A0A2L0HB52"/>
<sequence>MPAGNQEWRPDRTLGHLGSRGGELLPHLQGFATGGSSCLLRVVPTGRRSYAGLPPHCSVVRRVALLFLNRTPQTGMMITSSPRKRIHELLPAAAAAAGAAVVRSVASAVQAATSAAAVMMARMMLLNIIFPLRSEISDGRGIAPLGAWRFDPDQMEKLDCLSQPRIWRRQ</sequence>
<geneLocation type="plasmid" evidence="2">
    <name>psfrenxt3b</name>
</geneLocation>
<dbReference type="EMBL" id="CP024309">
    <property type="protein sequence ID" value="AUX78741.1"/>
    <property type="molecule type" value="Genomic_DNA"/>
</dbReference>
<gene>
    <name evidence="1" type="ORF">NXT3_PB00079</name>
</gene>
<reference evidence="1 2" key="1">
    <citation type="submission" date="2017-10" db="EMBL/GenBank/DDBJ databases">
        <title>Analysis of the genome sequences of Rhizobium populations associated to common bean (phaseolus vulgaris).</title>
        <authorList>
            <person name="Bustos P."/>
            <person name="Santamaria R.I."/>
            <person name="Miranda-Sanchez F."/>
            <person name="Perez-Carrascal O."/>
            <person name="Juarez S."/>
            <person name="Lozano L."/>
            <person name="Martinez-Flores I."/>
            <person name="Vinuesa P."/>
            <person name="Martinez-Romero E."/>
            <person name="Cevallos M.A."/>
            <person name="Romero D."/>
            <person name="Davila G."/>
            <person name="Gonzalez V."/>
        </authorList>
    </citation>
    <scope>NUCLEOTIDE SEQUENCE [LARGE SCALE GENOMIC DNA]</scope>
    <source>
        <strain evidence="1 2">NXT3</strain>
        <plasmid evidence="2">Plasmid psfrenxt3b</plasmid>
    </source>
</reference>
<evidence type="ECO:0000313" key="2">
    <source>
        <dbReference type="Proteomes" id="UP000239340"/>
    </source>
</evidence>
<organism evidence="1 2">
    <name type="scientific">Rhizobium fredii</name>
    <name type="common">Sinorhizobium fredii</name>
    <dbReference type="NCBI Taxonomy" id="380"/>
    <lineage>
        <taxon>Bacteria</taxon>
        <taxon>Pseudomonadati</taxon>
        <taxon>Pseudomonadota</taxon>
        <taxon>Alphaproteobacteria</taxon>
        <taxon>Hyphomicrobiales</taxon>
        <taxon>Rhizobiaceae</taxon>
        <taxon>Sinorhizobium/Ensifer group</taxon>
        <taxon>Sinorhizobium</taxon>
    </lineage>
</organism>
<protein>
    <submittedName>
        <fullName evidence="1">Uncharacterized protein</fullName>
    </submittedName>
</protein>
<keyword evidence="1" id="KW-0614">Plasmid</keyword>
<evidence type="ECO:0000313" key="1">
    <source>
        <dbReference type="EMBL" id="AUX78741.1"/>
    </source>
</evidence>
<accession>A0A2L0HB52</accession>